<dbReference type="PROSITE" id="PS51257">
    <property type="entry name" value="PROKAR_LIPOPROTEIN"/>
    <property type="match status" value="1"/>
</dbReference>
<dbReference type="RefSeq" id="WP_156989634.1">
    <property type="nucleotide sequence ID" value="NZ_VWXL01000011.1"/>
</dbReference>
<evidence type="ECO:0000313" key="3">
    <source>
        <dbReference type="Proteomes" id="UP000469440"/>
    </source>
</evidence>
<gene>
    <name evidence="2" type="ORF">CAFE_03430</name>
</gene>
<keyword evidence="3" id="KW-1185">Reference proteome</keyword>
<sequence>MSKKFLLALLVVLITIGTFGCSYIRNSNNVSSDRSRMVVSSSSSDSNVLPPSSNESVSSNMFTNEEIESAKKIAEAYYKGTTWKPKSYQFDTTNRLYKQYSSKYEKDKLIVFTVAIENSEDPPRGIALTKADTNSDWKVVDEGY</sequence>
<feature type="compositionally biased region" description="Low complexity" evidence="1">
    <location>
        <begin position="34"/>
        <end position="54"/>
    </location>
</feature>
<dbReference type="AlphaFoldDB" id="A0A6N8HVH3"/>
<reference evidence="2 3" key="1">
    <citation type="submission" date="2019-09" db="EMBL/GenBank/DDBJ databases">
        <title>Genome sequence of Clostridium sp. EA1.</title>
        <authorList>
            <person name="Poehlein A."/>
            <person name="Bengelsdorf F.R."/>
            <person name="Daniel R."/>
        </authorList>
    </citation>
    <scope>NUCLEOTIDE SEQUENCE [LARGE SCALE GENOMIC DNA]</scope>
    <source>
        <strain evidence="2 3">EA1</strain>
    </source>
</reference>
<proteinExistence type="predicted"/>
<evidence type="ECO:0000313" key="2">
    <source>
        <dbReference type="EMBL" id="MVB09678.1"/>
    </source>
</evidence>
<feature type="region of interest" description="Disordered" evidence="1">
    <location>
        <begin position="34"/>
        <end position="61"/>
    </location>
</feature>
<protein>
    <recommendedName>
        <fullName evidence="4">DUF4829 domain-containing protein</fullName>
    </recommendedName>
</protein>
<evidence type="ECO:0008006" key="4">
    <source>
        <dbReference type="Google" id="ProtNLM"/>
    </source>
</evidence>
<organism evidence="2 3">
    <name type="scientific">Caproicibacter fermentans</name>
    <dbReference type="NCBI Taxonomy" id="2576756"/>
    <lineage>
        <taxon>Bacteria</taxon>
        <taxon>Bacillati</taxon>
        <taxon>Bacillota</taxon>
        <taxon>Clostridia</taxon>
        <taxon>Eubacteriales</taxon>
        <taxon>Acutalibacteraceae</taxon>
        <taxon>Caproicibacter</taxon>
    </lineage>
</organism>
<dbReference type="EMBL" id="VWXL01000011">
    <property type="protein sequence ID" value="MVB09678.1"/>
    <property type="molecule type" value="Genomic_DNA"/>
</dbReference>
<dbReference type="Proteomes" id="UP000469440">
    <property type="component" value="Unassembled WGS sequence"/>
</dbReference>
<name>A0A6N8HVH3_9FIRM</name>
<evidence type="ECO:0000256" key="1">
    <source>
        <dbReference type="SAM" id="MobiDB-lite"/>
    </source>
</evidence>
<accession>A0A6N8HVH3</accession>
<comment type="caution">
    <text evidence="2">The sequence shown here is derived from an EMBL/GenBank/DDBJ whole genome shotgun (WGS) entry which is preliminary data.</text>
</comment>